<dbReference type="PATRIC" id="fig|1550241.5.peg.796"/>
<dbReference type="Pfam" id="PF01878">
    <property type="entry name" value="EVE"/>
    <property type="match status" value="1"/>
</dbReference>
<dbReference type="GeneID" id="25401314"/>
<dbReference type="KEGG" id="thf:MA03_03745"/>
<dbReference type="InterPro" id="IPR015947">
    <property type="entry name" value="PUA-like_sf"/>
</dbReference>
<protein>
    <recommendedName>
        <fullName evidence="1">EVE domain-containing protein</fullName>
    </recommendedName>
</protein>
<dbReference type="Proteomes" id="UP000067434">
    <property type="component" value="Chromosome"/>
</dbReference>
<keyword evidence="3" id="KW-1185">Reference proteome</keyword>
<dbReference type="RefSeq" id="WP_052883997.1">
    <property type="nucleotide sequence ID" value="NZ_CP009961.1"/>
</dbReference>
<dbReference type="InterPro" id="IPR002740">
    <property type="entry name" value="EVE_domain"/>
</dbReference>
<dbReference type="EMBL" id="CP009961">
    <property type="protein sequence ID" value="AKG38577.1"/>
    <property type="molecule type" value="Genomic_DNA"/>
</dbReference>
<gene>
    <name evidence="2" type="ORF">MA03_03745</name>
</gene>
<reference evidence="2 3" key="1">
    <citation type="journal article" date="2015" name="Stand. Genomic Sci.">
        <title>Complete genome sequence of and proposal of Thermofilum uzonense sp. nov. a novel hyperthermophilic crenarchaeon and emended description of the genus Thermofilum.</title>
        <authorList>
            <person name="Toshchakov S.V."/>
            <person name="Korzhenkov A.A."/>
            <person name="Samarov N.I."/>
            <person name="Mazunin I.O."/>
            <person name="Mozhey O.I."/>
            <person name="Shmyr I.S."/>
            <person name="Derbikova K.S."/>
            <person name="Taranov E.A."/>
            <person name="Dominova I.N."/>
            <person name="Bonch-Osmolovskaya E.A."/>
            <person name="Patrushev M.V."/>
            <person name="Podosokorskaya O.A."/>
            <person name="Kublanov I.V."/>
        </authorList>
    </citation>
    <scope>NUCLEOTIDE SEQUENCE [LARGE SCALE GENOMIC DNA]</scope>
    <source>
        <strain evidence="2 3">1807-2</strain>
    </source>
</reference>
<dbReference type="OrthoDB" id="35872at2157"/>
<sequence length="119" mass="13819">MGYWALVGTIENWELALQKGVWGVSEKAKPLWQRVQPGDKVVFYAVKTGILGYGTVQQKFISNDPLWPREKQEGRALWPYRLTIKIEEKFEKPKPRPKNMFVAFAINKLTEQAFNEAIH</sequence>
<dbReference type="STRING" id="1550241.MA03_03745"/>
<evidence type="ECO:0000313" key="3">
    <source>
        <dbReference type="Proteomes" id="UP000067434"/>
    </source>
</evidence>
<dbReference type="AlphaFoldDB" id="A0A0F7FH80"/>
<proteinExistence type="predicted"/>
<dbReference type="SUPFAM" id="SSF88697">
    <property type="entry name" value="PUA domain-like"/>
    <property type="match status" value="1"/>
</dbReference>
<evidence type="ECO:0000313" key="2">
    <source>
        <dbReference type="EMBL" id="AKG38577.1"/>
    </source>
</evidence>
<name>A0A0F7FH80_9CREN</name>
<evidence type="ECO:0000259" key="1">
    <source>
        <dbReference type="Pfam" id="PF01878"/>
    </source>
</evidence>
<feature type="domain" description="EVE" evidence="1">
    <location>
        <begin position="3"/>
        <end position="95"/>
    </location>
</feature>
<organism evidence="2 3">
    <name type="scientific">Infirmifilum uzonense</name>
    <dbReference type="NCBI Taxonomy" id="1550241"/>
    <lineage>
        <taxon>Archaea</taxon>
        <taxon>Thermoproteota</taxon>
        <taxon>Thermoprotei</taxon>
        <taxon>Thermofilales</taxon>
        <taxon>Thermofilaceae</taxon>
        <taxon>Infirmifilum</taxon>
    </lineage>
</organism>
<accession>A0A0F7FH80</accession>
<dbReference type="HOGENOM" id="CLU_2056182_0_0_2"/>
<dbReference type="Gene3D" id="3.10.590.10">
    <property type="entry name" value="ph1033 like domains"/>
    <property type="match status" value="1"/>
</dbReference>